<name>A0ABQ5W1F3_9HYPH</name>
<dbReference type="Proteomes" id="UP001156691">
    <property type="component" value="Unassembled WGS sequence"/>
</dbReference>
<organism evidence="1 2">
    <name type="scientific">Devosia nitrariae</name>
    <dbReference type="NCBI Taxonomy" id="2071872"/>
    <lineage>
        <taxon>Bacteria</taxon>
        <taxon>Pseudomonadati</taxon>
        <taxon>Pseudomonadota</taxon>
        <taxon>Alphaproteobacteria</taxon>
        <taxon>Hyphomicrobiales</taxon>
        <taxon>Devosiaceae</taxon>
        <taxon>Devosia</taxon>
    </lineage>
</organism>
<evidence type="ECO:0000313" key="1">
    <source>
        <dbReference type="EMBL" id="GLQ53745.1"/>
    </source>
</evidence>
<reference evidence="2" key="1">
    <citation type="journal article" date="2019" name="Int. J. Syst. Evol. Microbiol.">
        <title>The Global Catalogue of Microorganisms (GCM) 10K type strain sequencing project: providing services to taxonomists for standard genome sequencing and annotation.</title>
        <authorList>
            <consortium name="The Broad Institute Genomics Platform"/>
            <consortium name="The Broad Institute Genome Sequencing Center for Infectious Disease"/>
            <person name="Wu L."/>
            <person name="Ma J."/>
        </authorList>
    </citation>
    <scope>NUCLEOTIDE SEQUENCE [LARGE SCALE GENOMIC DNA]</scope>
    <source>
        <strain evidence="2">NBRC 112416</strain>
    </source>
</reference>
<keyword evidence="2" id="KW-1185">Reference proteome</keyword>
<comment type="caution">
    <text evidence="1">The sequence shown here is derived from an EMBL/GenBank/DDBJ whole genome shotgun (WGS) entry which is preliminary data.</text>
</comment>
<evidence type="ECO:0000313" key="2">
    <source>
        <dbReference type="Proteomes" id="UP001156691"/>
    </source>
</evidence>
<dbReference type="EMBL" id="BSNS01000006">
    <property type="protein sequence ID" value="GLQ53745.1"/>
    <property type="molecule type" value="Genomic_DNA"/>
</dbReference>
<proteinExistence type="predicted"/>
<gene>
    <name evidence="1" type="ORF">GCM10010862_10040</name>
</gene>
<sequence length="378" mass="42101">MLPEGVVRGMRPTTGVRPAGFADHYEGKVLFYDIFWHRDGRTVLLVGPPSIDLDQRLGKMVCVAQPSGKRLAWREHNSKRMRLCSIRPPAGTTHLEISYAGATQTVAIAENASGFFDGARVLFTLSKNNRLEWIADWARFHALNQGTDAVILVDNGSTDYSPDEIETVLACVPGIERVAVLPAPFPYGQKDEWVAEDQNWSQFLQPAMFLVVWRRYAQAACGILNCDIDELAVPSPDGNVYEAAARSRSGTVYYRGAWVAAVPEDGRSAPYRHGDFRRLEADPERGMSSLHKWAMAPNRRWLERLSVHPYPHFLRNRPMGTRHKPTDVFIAHFRGISTSWKYDRHVSKAAGTDLPVEPALAQALDRTFSGSGGRGASG</sequence>
<accession>A0ABQ5W1F3</accession>
<evidence type="ECO:0008006" key="3">
    <source>
        <dbReference type="Google" id="ProtNLM"/>
    </source>
</evidence>
<protein>
    <recommendedName>
        <fullName evidence="3">Glycosyl transferase family 2</fullName>
    </recommendedName>
</protein>